<dbReference type="Proteomes" id="UP000823388">
    <property type="component" value="Chromosome 7N"/>
</dbReference>
<dbReference type="Gene3D" id="3.30.40.10">
    <property type="entry name" value="Zinc/RING finger domain, C3HC4 (zinc finger)"/>
    <property type="match status" value="1"/>
</dbReference>
<dbReference type="SUPFAM" id="SSF49599">
    <property type="entry name" value="TRAF domain-like"/>
    <property type="match status" value="1"/>
</dbReference>
<gene>
    <name evidence="1" type="ORF">PVAP13_7NG069500</name>
</gene>
<protein>
    <submittedName>
        <fullName evidence="1">Uncharacterized protein</fullName>
    </submittedName>
</protein>
<proteinExistence type="predicted"/>
<dbReference type="PANTHER" id="PTHR46632">
    <property type="entry name" value="E3 UBIQUITIN-PROTEIN LIGASE SINA-LIKE 4"/>
    <property type="match status" value="1"/>
</dbReference>
<dbReference type="InterPro" id="IPR013083">
    <property type="entry name" value="Znf_RING/FYVE/PHD"/>
</dbReference>
<accession>A0A8T0Q4K2</accession>
<dbReference type="AlphaFoldDB" id="A0A8T0Q4K2"/>
<sequence>MFGGRARGDAVAKLYFNCGYCGVALSDGAFTCDKMVSTDERCQRLFCESCAQIHENSFNHDIFRAQNLDYIISTGTFVCTFEGCAQDIPAPLYSQHQRTCPYKRLTCPICNNGFALISLRSHLLREHQFNYYQLNYGSLNTGHNISNDRGCVFGGREEDFVFFIRDATLYFVWLGASAAASSQASASSSASANIQLMVNLVAAQTQQDSGSYTDPPLPRCTDVFRLFSFRHLTAENNFKISVLID</sequence>
<organism evidence="1 2">
    <name type="scientific">Panicum virgatum</name>
    <name type="common">Blackwell switchgrass</name>
    <dbReference type="NCBI Taxonomy" id="38727"/>
    <lineage>
        <taxon>Eukaryota</taxon>
        <taxon>Viridiplantae</taxon>
        <taxon>Streptophyta</taxon>
        <taxon>Embryophyta</taxon>
        <taxon>Tracheophyta</taxon>
        <taxon>Spermatophyta</taxon>
        <taxon>Magnoliopsida</taxon>
        <taxon>Liliopsida</taxon>
        <taxon>Poales</taxon>
        <taxon>Poaceae</taxon>
        <taxon>PACMAD clade</taxon>
        <taxon>Panicoideae</taxon>
        <taxon>Panicodae</taxon>
        <taxon>Paniceae</taxon>
        <taxon>Panicinae</taxon>
        <taxon>Panicum</taxon>
        <taxon>Panicum sect. Hiantes</taxon>
    </lineage>
</organism>
<keyword evidence="2" id="KW-1185">Reference proteome</keyword>
<evidence type="ECO:0000313" key="2">
    <source>
        <dbReference type="Proteomes" id="UP000823388"/>
    </source>
</evidence>
<dbReference type="EMBL" id="CM029050">
    <property type="protein sequence ID" value="KAG2565224.1"/>
    <property type="molecule type" value="Genomic_DNA"/>
</dbReference>
<comment type="caution">
    <text evidence="1">The sequence shown here is derived from an EMBL/GenBank/DDBJ whole genome shotgun (WGS) entry which is preliminary data.</text>
</comment>
<dbReference type="PANTHER" id="PTHR46632:SF16">
    <property type="entry name" value="E3 UBIQUITIN-PROTEIN LIGASE SINA-LIKE 10"/>
    <property type="match status" value="1"/>
</dbReference>
<reference evidence="1" key="1">
    <citation type="submission" date="2020-05" db="EMBL/GenBank/DDBJ databases">
        <title>WGS assembly of Panicum virgatum.</title>
        <authorList>
            <person name="Lovell J.T."/>
            <person name="Jenkins J."/>
            <person name="Shu S."/>
            <person name="Juenger T.E."/>
            <person name="Schmutz J."/>
        </authorList>
    </citation>
    <scope>NUCLEOTIDE SEQUENCE</scope>
    <source>
        <strain evidence="1">AP13</strain>
    </source>
</reference>
<evidence type="ECO:0000313" key="1">
    <source>
        <dbReference type="EMBL" id="KAG2565224.1"/>
    </source>
</evidence>
<name>A0A8T0Q4K2_PANVG</name>
<dbReference type="InterPro" id="IPR044286">
    <property type="entry name" value="SINL_plant"/>
</dbReference>